<evidence type="ECO:0000313" key="5">
    <source>
        <dbReference type="Proteomes" id="UP000011599"/>
    </source>
</evidence>
<dbReference type="PANTHER" id="PTHR30061:SF50">
    <property type="entry name" value="MALTOSE_MALTODEXTRIN-BINDING PERIPLASMIC PROTEIN"/>
    <property type="match status" value="1"/>
</dbReference>
<dbReference type="OrthoDB" id="42146at2157"/>
<keyword evidence="5" id="KW-1185">Reference proteome</keyword>
<dbReference type="Pfam" id="PF13416">
    <property type="entry name" value="SBP_bac_8"/>
    <property type="match status" value="1"/>
</dbReference>
<dbReference type="PATRIC" id="fig|1114856.3.peg.2713"/>
<dbReference type="SUPFAM" id="SSF53850">
    <property type="entry name" value="Periplasmic binding protein-like II"/>
    <property type="match status" value="1"/>
</dbReference>
<reference evidence="4 5" key="1">
    <citation type="journal article" date="2014" name="PLoS Genet.">
        <title>Phylogenetically driven sequencing of extremely halophilic archaea reveals strategies for static and dynamic osmo-response.</title>
        <authorList>
            <person name="Becker E.A."/>
            <person name="Seitzer P.M."/>
            <person name="Tritt A."/>
            <person name="Larsen D."/>
            <person name="Krusor M."/>
            <person name="Yao A.I."/>
            <person name="Wu D."/>
            <person name="Madern D."/>
            <person name="Eisen J.A."/>
            <person name="Darling A.E."/>
            <person name="Facciotti M.T."/>
        </authorList>
    </citation>
    <scope>NUCLEOTIDE SEQUENCE [LARGE SCALE GENOMIC DNA]</scope>
    <source>
        <strain evidence="4 5">GA33</strain>
    </source>
</reference>
<protein>
    <submittedName>
        <fullName evidence="4">Sugar ABC transporter periplasmic protein</fullName>
    </submittedName>
</protein>
<dbReference type="PANTHER" id="PTHR30061">
    <property type="entry name" value="MALTOSE-BINDING PERIPLASMIC PROTEIN"/>
    <property type="match status" value="1"/>
</dbReference>
<sequence length="400" mass="43505">MNRRSILKGVGGTAAATTLAGCIGGLFTGDDPEVLWHEFQDAEGEQFNDFLDEFNEETGHDLGSNSVNEMEEQLETALPAGEGPVGFTWAHDWIGLYHDEGYLYDATDDIGLDLEDTYSEAAAEAVQWEGNTYGLPYAAETVTLMYNREMVEEPPETIDEMEEIMEDYHDPDGEGTYGLAYPPTDVYFMSAYLQAFDGLLFDEEADELGVDSDAVIEGGEFIEQSLYPYTPSASDNEAHEATFGDGNAPFTINGPWMTGEYADLDLGVAPLPLPDGGEPTPLTGIPLWYFTTEGEEADEGTLEAVVEFAEWYTTNDDVITSNADNGMIPVHNDHVGSDELGETVGAFSETVDMGVPMPADAKMDSVWAPMEDALDQLFSGSESAADAFETAADEIRGSWD</sequence>
<dbReference type="Gene3D" id="3.40.190.10">
    <property type="entry name" value="Periplasmic binding protein-like II"/>
    <property type="match status" value="2"/>
</dbReference>
<gene>
    <name evidence="4" type="ORF">C496_13041</name>
</gene>
<dbReference type="GO" id="GO:0042956">
    <property type="term" value="P:maltodextrin transmembrane transport"/>
    <property type="evidence" value="ECO:0007669"/>
    <property type="project" value="TreeGrafter"/>
</dbReference>
<dbReference type="RefSeq" id="WP_006090479.1">
    <property type="nucleotide sequence ID" value="NZ_AOHW01000036.1"/>
</dbReference>
<dbReference type="Proteomes" id="UP000011599">
    <property type="component" value="Unassembled WGS sequence"/>
</dbReference>
<evidence type="ECO:0000256" key="1">
    <source>
        <dbReference type="ARBA" id="ARBA00008520"/>
    </source>
</evidence>
<evidence type="ECO:0000256" key="2">
    <source>
        <dbReference type="ARBA" id="ARBA00022448"/>
    </source>
</evidence>
<keyword evidence="3" id="KW-0732">Signal</keyword>
<evidence type="ECO:0000313" key="4">
    <source>
        <dbReference type="EMBL" id="ELY39604.1"/>
    </source>
</evidence>
<keyword evidence="2" id="KW-0813">Transport</keyword>
<dbReference type="GO" id="GO:1901982">
    <property type="term" value="F:maltose binding"/>
    <property type="evidence" value="ECO:0007669"/>
    <property type="project" value="TreeGrafter"/>
</dbReference>
<dbReference type="eggNOG" id="arCOG00154">
    <property type="taxonomic scope" value="Archaea"/>
</dbReference>
<accession>L9VR24</accession>
<organism evidence="4 5">
    <name type="scientific">Natronorubrum tibetense GA33</name>
    <dbReference type="NCBI Taxonomy" id="1114856"/>
    <lineage>
        <taxon>Archaea</taxon>
        <taxon>Methanobacteriati</taxon>
        <taxon>Methanobacteriota</taxon>
        <taxon>Stenosarchaea group</taxon>
        <taxon>Halobacteria</taxon>
        <taxon>Halobacteriales</taxon>
        <taxon>Natrialbaceae</taxon>
        <taxon>Natronorubrum</taxon>
    </lineage>
</organism>
<proteinExistence type="inferred from homology"/>
<dbReference type="InterPro" id="IPR006059">
    <property type="entry name" value="SBP"/>
</dbReference>
<dbReference type="GO" id="GO:0015768">
    <property type="term" value="P:maltose transport"/>
    <property type="evidence" value="ECO:0007669"/>
    <property type="project" value="TreeGrafter"/>
</dbReference>
<dbReference type="AlphaFoldDB" id="L9VR24"/>
<dbReference type="GO" id="GO:0055052">
    <property type="term" value="C:ATP-binding cassette (ABC) transporter complex, substrate-binding subunit-containing"/>
    <property type="evidence" value="ECO:0007669"/>
    <property type="project" value="TreeGrafter"/>
</dbReference>
<name>L9VR24_9EURY</name>
<comment type="similarity">
    <text evidence="1">Belongs to the bacterial solute-binding protein 1 family.</text>
</comment>
<dbReference type="PROSITE" id="PS51257">
    <property type="entry name" value="PROKAR_LIPOPROTEIN"/>
    <property type="match status" value="1"/>
</dbReference>
<dbReference type="EMBL" id="AOHW01000036">
    <property type="protein sequence ID" value="ELY39604.1"/>
    <property type="molecule type" value="Genomic_DNA"/>
</dbReference>
<evidence type="ECO:0000256" key="3">
    <source>
        <dbReference type="ARBA" id="ARBA00022729"/>
    </source>
</evidence>
<dbReference type="STRING" id="1114856.GCA_000383975_03031"/>
<comment type="caution">
    <text evidence="4">The sequence shown here is derived from an EMBL/GenBank/DDBJ whole genome shotgun (WGS) entry which is preliminary data.</text>
</comment>